<reference evidence="13 14" key="2">
    <citation type="submission" date="2011-11" db="EMBL/GenBank/DDBJ databases">
        <authorList>
            <consortium name="US DOE Joint Genome Institute"/>
            <person name="Lucas S."/>
            <person name="Han J."/>
            <person name="Lapidus A."/>
            <person name="Cheng J.-F."/>
            <person name="Goodwin L."/>
            <person name="Pitluck S."/>
            <person name="Peters L."/>
            <person name="Ovchinnikova G."/>
            <person name="Zhang X."/>
            <person name="Detter J.C."/>
            <person name="Han C."/>
            <person name="Tapia R."/>
            <person name="Land M."/>
            <person name="Hauser L."/>
            <person name="Kyrpides N."/>
            <person name="Ivanova N."/>
            <person name="Pagani I."/>
            <person name="Vogl K."/>
            <person name="Liu Z."/>
            <person name="Overmann J."/>
            <person name="Frigaard N.-U."/>
            <person name="Bryant D."/>
            <person name="Woyke T."/>
        </authorList>
    </citation>
    <scope>NUCLEOTIDE SEQUENCE [LARGE SCALE GENOMIC DNA]</scope>
    <source>
        <strain evidence="13 14">970</strain>
    </source>
</reference>
<keyword evidence="13" id="KW-0032">Aminotransferase</keyword>
<comment type="function">
    <text evidence="8">Involved in the biosynthesis of p-aminobenzoate (PABA), a precursor of tetrahydrofolate. Converts 4-amino-4-deoxychorismate into 4-aminobenzoate (PABA) and pyruvate.</text>
</comment>
<keyword evidence="3 12" id="KW-0663">Pyridoxal phosphate</keyword>
<dbReference type="PANTHER" id="PTHR42743">
    <property type="entry name" value="AMINO-ACID AMINOTRANSFERASE"/>
    <property type="match status" value="1"/>
</dbReference>
<dbReference type="GO" id="GO:0008652">
    <property type="term" value="P:amino acid biosynthetic process"/>
    <property type="evidence" value="ECO:0007669"/>
    <property type="project" value="UniProtKB-ARBA"/>
</dbReference>
<evidence type="ECO:0000256" key="9">
    <source>
        <dbReference type="ARBA" id="ARBA00069174"/>
    </source>
</evidence>
<dbReference type="GO" id="GO:0008696">
    <property type="term" value="F:4-amino-4-deoxychorismate lyase activity"/>
    <property type="evidence" value="ECO:0007669"/>
    <property type="project" value="UniProtKB-EC"/>
</dbReference>
<dbReference type="CDD" id="cd01558">
    <property type="entry name" value="D-AAT_like"/>
    <property type="match status" value="1"/>
</dbReference>
<dbReference type="InterPro" id="IPR018300">
    <property type="entry name" value="Aminotrans_IV_CS"/>
</dbReference>
<dbReference type="Gene3D" id="3.30.470.10">
    <property type="match status" value="1"/>
</dbReference>
<organism evidence="13 14">
    <name type="scientific">Thiorhodovibrio frisius</name>
    <dbReference type="NCBI Taxonomy" id="631362"/>
    <lineage>
        <taxon>Bacteria</taxon>
        <taxon>Pseudomonadati</taxon>
        <taxon>Pseudomonadota</taxon>
        <taxon>Gammaproteobacteria</taxon>
        <taxon>Chromatiales</taxon>
        <taxon>Chromatiaceae</taxon>
        <taxon>Thiorhodovibrio</taxon>
    </lineage>
</organism>
<dbReference type="Pfam" id="PF01063">
    <property type="entry name" value="Aminotran_4"/>
    <property type="match status" value="1"/>
</dbReference>
<comment type="catalytic activity">
    <reaction evidence="7">
        <text>4-amino-4-deoxychorismate = 4-aminobenzoate + pyruvate + H(+)</text>
        <dbReference type="Rhea" id="RHEA:16201"/>
        <dbReference type="ChEBI" id="CHEBI:15361"/>
        <dbReference type="ChEBI" id="CHEBI:15378"/>
        <dbReference type="ChEBI" id="CHEBI:17836"/>
        <dbReference type="ChEBI" id="CHEBI:58406"/>
        <dbReference type="EC" id="4.1.3.38"/>
    </reaction>
</comment>
<keyword evidence="4" id="KW-0289">Folate biosynthesis</keyword>
<dbReference type="HOGENOM" id="CLU_020844_4_1_6"/>
<dbReference type="STRING" id="631362.Thi970DRAFT_03326"/>
<dbReference type="GO" id="GO:0046656">
    <property type="term" value="P:folic acid biosynthetic process"/>
    <property type="evidence" value="ECO:0007669"/>
    <property type="project" value="UniProtKB-KW"/>
</dbReference>
<evidence type="ECO:0000256" key="7">
    <source>
        <dbReference type="ARBA" id="ARBA00049529"/>
    </source>
</evidence>
<dbReference type="InterPro" id="IPR043132">
    <property type="entry name" value="BCAT-like_C"/>
</dbReference>
<dbReference type="Proteomes" id="UP000002964">
    <property type="component" value="Unassembled WGS sequence"/>
</dbReference>
<dbReference type="GO" id="GO:0008483">
    <property type="term" value="F:transaminase activity"/>
    <property type="evidence" value="ECO:0007669"/>
    <property type="project" value="UniProtKB-KW"/>
</dbReference>
<evidence type="ECO:0000256" key="5">
    <source>
        <dbReference type="ARBA" id="ARBA00035633"/>
    </source>
</evidence>
<evidence type="ECO:0000256" key="3">
    <source>
        <dbReference type="ARBA" id="ARBA00022898"/>
    </source>
</evidence>
<dbReference type="EC" id="4.1.3.38" evidence="6"/>
<gene>
    <name evidence="13" type="ORF">Thi970DRAFT_03326</name>
</gene>
<dbReference type="PANTHER" id="PTHR42743:SF10">
    <property type="entry name" value="D-ALANINE AMINOTRANSFERASE"/>
    <property type="match status" value="1"/>
</dbReference>
<dbReference type="OrthoDB" id="21319at2"/>
<keyword evidence="13" id="KW-0808">Transferase</keyword>
<name>H8Z6U7_9GAMM</name>
<accession>H8Z6U7</accession>
<evidence type="ECO:0000313" key="14">
    <source>
        <dbReference type="Proteomes" id="UP000002964"/>
    </source>
</evidence>
<evidence type="ECO:0000256" key="8">
    <source>
        <dbReference type="ARBA" id="ARBA00054027"/>
    </source>
</evidence>
<sequence length="297" mass="32828">MKTDQQSAVHLGTVYLNGHFMPLAEARVPVLDRGFLFGDGVYEVIPAYDRKPLRLHAHLDRLERSLAGIRLANPLSRADWEGIFAHLLRSHEAANQALYLQVTRGAPDGRDHRFPENTSPTVFVMTKALAPRNPRIAEQGVSAVLCEDTRWQRCDIKSISLVAAVLLRQEAADQGAEEALLVRDGRVVEGSTSNLFVIRDRYVTTPPTGPELLSGITRDLIIELAGRERLPLTEQPVSVEDCRSADELWICSSTRELVPVTRLDGEPVGDGRVGPLWQQLDAAYQACKAELGQSGHD</sequence>
<evidence type="ECO:0000256" key="12">
    <source>
        <dbReference type="RuleBase" id="RU004516"/>
    </source>
</evidence>
<protein>
    <recommendedName>
        <fullName evidence="9">Aminodeoxychorismate lyase</fullName>
        <ecNumber evidence="6">4.1.3.38</ecNumber>
    </recommendedName>
    <alternativeName>
        <fullName evidence="10">4-amino-4-deoxychorismate lyase</fullName>
    </alternativeName>
</protein>
<evidence type="ECO:0000313" key="13">
    <source>
        <dbReference type="EMBL" id="EIC19732.1"/>
    </source>
</evidence>
<dbReference type="SUPFAM" id="SSF56752">
    <property type="entry name" value="D-aminoacid aminotransferase-like PLP-dependent enzymes"/>
    <property type="match status" value="1"/>
</dbReference>
<dbReference type="PROSITE" id="PS00770">
    <property type="entry name" value="AA_TRANSFER_CLASS_4"/>
    <property type="match status" value="1"/>
</dbReference>
<dbReference type="RefSeq" id="WP_009150135.1">
    <property type="nucleotide sequence ID" value="NZ_CP121471.1"/>
</dbReference>
<evidence type="ECO:0000256" key="1">
    <source>
        <dbReference type="ARBA" id="ARBA00001933"/>
    </source>
</evidence>
<dbReference type="FunFam" id="3.20.10.10:FF:000002">
    <property type="entry name" value="D-alanine aminotransferase"/>
    <property type="match status" value="1"/>
</dbReference>
<dbReference type="InterPro" id="IPR043131">
    <property type="entry name" value="BCAT-like_N"/>
</dbReference>
<dbReference type="InterPro" id="IPR050571">
    <property type="entry name" value="Class-IV_PLP-Dep_Aminotrnsfr"/>
</dbReference>
<comment type="similarity">
    <text evidence="2 11">Belongs to the class-IV pyridoxal-phosphate-dependent aminotransferase family.</text>
</comment>
<evidence type="ECO:0000256" key="2">
    <source>
        <dbReference type="ARBA" id="ARBA00009320"/>
    </source>
</evidence>
<evidence type="ECO:0000256" key="10">
    <source>
        <dbReference type="ARBA" id="ARBA00080135"/>
    </source>
</evidence>
<comment type="cofactor">
    <cofactor evidence="1 12">
        <name>pyridoxal 5'-phosphate</name>
        <dbReference type="ChEBI" id="CHEBI:597326"/>
    </cofactor>
</comment>
<reference evidence="14" key="1">
    <citation type="submission" date="2011-06" db="EMBL/GenBank/DDBJ databases">
        <authorList>
            <consortium name="US DOE Joint Genome Institute (JGI-PGF)"/>
            <person name="Lucas S."/>
            <person name="Han J."/>
            <person name="Lapidus A."/>
            <person name="Cheng J.-F."/>
            <person name="Goodwin L."/>
            <person name="Pitluck S."/>
            <person name="Peters L."/>
            <person name="Land M.L."/>
            <person name="Hauser L."/>
            <person name="Vogl K."/>
            <person name="Liu Z."/>
            <person name="Overmann J."/>
            <person name="Frigaard N.-U."/>
            <person name="Bryant D.A."/>
            <person name="Woyke T.J."/>
        </authorList>
    </citation>
    <scope>NUCLEOTIDE SEQUENCE [LARGE SCALE GENOMIC DNA]</scope>
    <source>
        <strain evidence="14">970</strain>
    </source>
</reference>
<evidence type="ECO:0000256" key="4">
    <source>
        <dbReference type="ARBA" id="ARBA00022909"/>
    </source>
</evidence>
<keyword evidence="13" id="KW-0456">Lyase</keyword>
<proteinExistence type="inferred from homology"/>
<dbReference type="AlphaFoldDB" id="H8Z6U7"/>
<dbReference type="GO" id="GO:0005829">
    <property type="term" value="C:cytosol"/>
    <property type="evidence" value="ECO:0007669"/>
    <property type="project" value="TreeGrafter"/>
</dbReference>
<evidence type="ECO:0000256" key="6">
    <source>
        <dbReference type="ARBA" id="ARBA00035676"/>
    </source>
</evidence>
<dbReference type="Gene3D" id="3.20.10.10">
    <property type="entry name" value="D-amino Acid Aminotransferase, subunit A, domain 2"/>
    <property type="match status" value="1"/>
</dbReference>
<dbReference type="InterPro" id="IPR001544">
    <property type="entry name" value="Aminotrans_IV"/>
</dbReference>
<comment type="pathway">
    <text evidence="5">Cofactor biosynthesis; tetrahydrofolate biosynthesis; 4-aminobenzoate from chorismate: step 2/2.</text>
</comment>
<keyword evidence="14" id="KW-1185">Reference proteome</keyword>
<dbReference type="EMBL" id="JH603170">
    <property type="protein sequence ID" value="EIC19732.1"/>
    <property type="molecule type" value="Genomic_DNA"/>
</dbReference>
<dbReference type="eggNOG" id="COG0115">
    <property type="taxonomic scope" value="Bacteria"/>
</dbReference>
<dbReference type="InterPro" id="IPR036038">
    <property type="entry name" value="Aminotransferase-like"/>
</dbReference>
<evidence type="ECO:0000256" key="11">
    <source>
        <dbReference type="RuleBase" id="RU004106"/>
    </source>
</evidence>